<keyword evidence="4 10" id="KW-0808">Transferase</keyword>
<feature type="binding site" evidence="11">
    <location>
        <position position="272"/>
    </location>
    <ligand>
        <name>Mg(2+)</name>
        <dbReference type="ChEBI" id="CHEBI:18420"/>
    </ligand>
</feature>
<dbReference type="Proteomes" id="UP000294958">
    <property type="component" value="Unassembled WGS sequence"/>
</dbReference>
<dbReference type="PANTHER" id="PTHR30040:SF2">
    <property type="entry name" value="FAD:PROTEIN FMN TRANSFERASE"/>
    <property type="match status" value="1"/>
</dbReference>
<dbReference type="PROSITE" id="PS51318">
    <property type="entry name" value="TAT"/>
    <property type="match status" value="1"/>
</dbReference>
<evidence type="ECO:0000313" key="13">
    <source>
        <dbReference type="EMBL" id="TDR31926.1"/>
    </source>
</evidence>
<dbReference type="PIRSF" id="PIRSF006268">
    <property type="entry name" value="ApbE"/>
    <property type="match status" value="1"/>
</dbReference>
<dbReference type="GO" id="GO:0016740">
    <property type="term" value="F:transferase activity"/>
    <property type="evidence" value="ECO:0007669"/>
    <property type="project" value="UniProtKB-UniRule"/>
</dbReference>
<keyword evidence="12" id="KW-0732">Signal</keyword>
<keyword evidence="13" id="KW-0449">Lipoprotein</keyword>
<comment type="caution">
    <text evidence="13">The sequence shown here is derived from an EMBL/GenBank/DDBJ whole genome shotgun (WGS) entry which is preliminary data.</text>
</comment>
<dbReference type="RefSeq" id="WP_035032209.1">
    <property type="nucleotide sequence ID" value="NZ_KK073908.1"/>
</dbReference>
<evidence type="ECO:0000256" key="4">
    <source>
        <dbReference type="ARBA" id="ARBA00022679"/>
    </source>
</evidence>
<sequence>MLTRRRMIAISAAMAASSWVPAAWAKPASRLWTGQALGARVSIRLDHPQAEAVAARVFAEIGRLENILSLYRADSALSRLNREGRLESPPFELLECLSIAGTVHKASGGRFDPTVQPLWALWAEAAASGMRPAQAEIERTLRKTGWEKIRLSPDAVVMEPGMALTLNGIGQGYIADRVVVLLEAEGLNDILVDAGELRALGGNPEGGGWPVRLEAGGRVSLRQRALATSAPLGTTFDQAGHDGHILDPLTGGPVRTAWRSVSVSAPSAAIADALSTAACLMPDQASIDAVISRFSDARCEAAAALDKARRA</sequence>
<dbReference type="Gene3D" id="3.10.520.10">
    <property type="entry name" value="ApbE-like domains"/>
    <property type="match status" value="1"/>
</dbReference>
<name>A0A4R6Y915_9HYPH</name>
<comment type="cofactor">
    <cofactor evidence="11">
        <name>Mg(2+)</name>
        <dbReference type="ChEBI" id="CHEBI:18420"/>
    </cofactor>
    <cofactor evidence="11">
        <name>Mn(2+)</name>
        <dbReference type="ChEBI" id="CHEBI:29035"/>
    </cofactor>
    <text evidence="11">Magnesium. Can also use manganese.</text>
</comment>
<evidence type="ECO:0000256" key="10">
    <source>
        <dbReference type="PIRNR" id="PIRNR006268"/>
    </source>
</evidence>
<keyword evidence="3 10" id="KW-0285">Flavoprotein</keyword>
<evidence type="ECO:0000256" key="1">
    <source>
        <dbReference type="ARBA" id="ARBA00011955"/>
    </source>
</evidence>
<dbReference type="AlphaFoldDB" id="A0A4R6Y915"/>
<evidence type="ECO:0000256" key="8">
    <source>
        <dbReference type="ARBA" id="ARBA00031306"/>
    </source>
</evidence>
<gene>
    <name evidence="13" type="ORF">DES43_13038</name>
</gene>
<organism evidence="13 14">
    <name type="scientific">Aquamicrobium defluvii</name>
    <dbReference type="NCBI Taxonomy" id="69279"/>
    <lineage>
        <taxon>Bacteria</taxon>
        <taxon>Pseudomonadati</taxon>
        <taxon>Pseudomonadota</taxon>
        <taxon>Alphaproteobacteria</taxon>
        <taxon>Hyphomicrobiales</taxon>
        <taxon>Phyllobacteriaceae</taxon>
        <taxon>Aquamicrobium</taxon>
    </lineage>
</organism>
<evidence type="ECO:0000256" key="7">
    <source>
        <dbReference type="ARBA" id="ARBA00022842"/>
    </source>
</evidence>
<dbReference type="PANTHER" id="PTHR30040">
    <property type="entry name" value="THIAMINE BIOSYNTHESIS LIPOPROTEIN APBE"/>
    <property type="match status" value="1"/>
</dbReference>
<comment type="similarity">
    <text evidence="10">Belongs to the ApbE family.</text>
</comment>
<dbReference type="SUPFAM" id="SSF143631">
    <property type="entry name" value="ApbE-like"/>
    <property type="match status" value="1"/>
</dbReference>
<proteinExistence type="inferred from homology"/>
<feature type="chain" id="PRO_5039948547" description="FAD:protein FMN transferase" evidence="12">
    <location>
        <begin position="26"/>
        <end position="311"/>
    </location>
</feature>
<evidence type="ECO:0000256" key="5">
    <source>
        <dbReference type="ARBA" id="ARBA00022723"/>
    </source>
</evidence>
<evidence type="ECO:0000256" key="11">
    <source>
        <dbReference type="PIRSR" id="PIRSR006268-2"/>
    </source>
</evidence>
<dbReference type="GO" id="GO:0046872">
    <property type="term" value="F:metal ion binding"/>
    <property type="evidence" value="ECO:0007669"/>
    <property type="project" value="UniProtKB-UniRule"/>
</dbReference>
<evidence type="ECO:0000256" key="12">
    <source>
        <dbReference type="SAM" id="SignalP"/>
    </source>
</evidence>
<evidence type="ECO:0000313" key="14">
    <source>
        <dbReference type="Proteomes" id="UP000294958"/>
    </source>
</evidence>
<keyword evidence="6 10" id="KW-0274">FAD</keyword>
<dbReference type="EMBL" id="SNZF01000030">
    <property type="protein sequence ID" value="TDR31926.1"/>
    <property type="molecule type" value="Genomic_DNA"/>
</dbReference>
<evidence type="ECO:0000256" key="9">
    <source>
        <dbReference type="ARBA" id="ARBA00048540"/>
    </source>
</evidence>
<protein>
    <recommendedName>
        <fullName evidence="2 10">FAD:protein FMN transferase</fullName>
        <ecNumber evidence="1 10">2.7.1.180</ecNumber>
    </recommendedName>
    <alternativeName>
        <fullName evidence="8 10">Flavin transferase</fullName>
    </alternativeName>
</protein>
<accession>A0A4R6Y915</accession>
<dbReference type="Pfam" id="PF02424">
    <property type="entry name" value="ApbE"/>
    <property type="match status" value="1"/>
</dbReference>
<evidence type="ECO:0000256" key="2">
    <source>
        <dbReference type="ARBA" id="ARBA00016337"/>
    </source>
</evidence>
<dbReference type="InterPro" id="IPR006311">
    <property type="entry name" value="TAT_signal"/>
</dbReference>
<dbReference type="InterPro" id="IPR024932">
    <property type="entry name" value="ApbE"/>
</dbReference>
<feature type="binding site" evidence="11">
    <location>
        <position position="276"/>
    </location>
    <ligand>
        <name>Mg(2+)</name>
        <dbReference type="ChEBI" id="CHEBI:18420"/>
    </ligand>
</feature>
<comment type="catalytic activity">
    <reaction evidence="9 10">
        <text>L-threonyl-[protein] + FAD = FMN-L-threonyl-[protein] + AMP + H(+)</text>
        <dbReference type="Rhea" id="RHEA:36847"/>
        <dbReference type="Rhea" id="RHEA-COMP:11060"/>
        <dbReference type="Rhea" id="RHEA-COMP:11061"/>
        <dbReference type="ChEBI" id="CHEBI:15378"/>
        <dbReference type="ChEBI" id="CHEBI:30013"/>
        <dbReference type="ChEBI" id="CHEBI:57692"/>
        <dbReference type="ChEBI" id="CHEBI:74257"/>
        <dbReference type="ChEBI" id="CHEBI:456215"/>
        <dbReference type="EC" id="2.7.1.180"/>
    </reaction>
</comment>
<dbReference type="InterPro" id="IPR003374">
    <property type="entry name" value="ApbE-like_sf"/>
</dbReference>
<evidence type="ECO:0000256" key="6">
    <source>
        <dbReference type="ARBA" id="ARBA00022827"/>
    </source>
</evidence>
<evidence type="ECO:0000256" key="3">
    <source>
        <dbReference type="ARBA" id="ARBA00022630"/>
    </source>
</evidence>
<feature type="signal peptide" evidence="12">
    <location>
        <begin position="1"/>
        <end position="25"/>
    </location>
</feature>
<keyword evidence="5 10" id="KW-0479">Metal-binding</keyword>
<feature type="binding site" evidence="11">
    <location>
        <position position="168"/>
    </location>
    <ligand>
        <name>Mg(2+)</name>
        <dbReference type="ChEBI" id="CHEBI:18420"/>
    </ligand>
</feature>
<reference evidence="13 14" key="1">
    <citation type="submission" date="2019-03" db="EMBL/GenBank/DDBJ databases">
        <title>Genomic Encyclopedia of Type Strains, Phase IV (KMG-IV): sequencing the most valuable type-strain genomes for metagenomic binning, comparative biology and taxonomic classification.</title>
        <authorList>
            <person name="Goeker M."/>
        </authorList>
    </citation>
    <scope>NUCLEOTIDE SEQUENCE [LARGE SCALE GENOMIC DNA]</scope>
    <source>
        <strain evidence="13 14">DSM 11603</strain>
    </source>
</reference>
<dbReference type="EC" id="2.7.1.180" evidence="1 10"/>
<keyword evidence="14" id="KW-1185">Reference proteome</keyword>
<keyword evidence="7 10" id="KW-0460">Magnesium</keyword>